<evidence type="ECO:0000313" key="2">
    <source>
        <dbReference type="EMBL" id="KAL3270205.1"/>
    </source>
</evidence>
<proteinExistence type="predicted"/>
<evidence type="ECO:0000313" key="3">
    <source>
        <dbReference type="Proteomes" id="UP001516400"/>
    </source>
</evidence>
<accession>A0ABD2MVA8</accession>
<protein>
    <submittedName>
        <fullName evidence="2">Uncharacterized protein</fullName>
    </submittedName>
</protein>
<keyword evidence="3" id="KW-1185">Reference proteome</keyword>
<feature type="compositionally biased region" description="Polar residues" evidence="1">
    <location>
        <begin position="19"/>
        <end position="32"/>
    </location>
</feature>
<sequence length="139" mass="15477">MSFGEDQNRLLRLFEEAEVSSSDESGSDQVIDNVSERSFESDTEQEMDDEGQHEGTDSGDILPSTEYFEYESTDLSSLNIEYIRSMLILQPRDVNLNETVTLENAPSKESVENLGASTPEATSRIDKPHLEPVSPSIKA</sequence>
<feature type="region of interest" description="Disordered" evidence="1">
    <location>
        <begin position="16"/>
        <end position="63"/>
    </location>
</feature>
<dbReference type="EMBL" id="JABFTP020000021">
    <property type="protein sequence ID" value="KAL3270205.1"/>
    <property type="molecule type" value="Genomic_DNA"/>
</dbReference>
<organism evidence="2 3">
    <name type="scientific">Cryptolaemus montrouzieri</name>
    <dbReference type="NCBI Taxonomy" id="559131"/>
    <lineage>
        <taxon>Eukaryota</taxon>
        <taxon>Metazoa</taxon>
        <taxon>Ecdysozoa</taxon>
        <taxon>Arthropoda</taxon>
        <taxon>Hexapoda</taxon>
        <taxon>Insecta</taxon>
        <taxon>Pterygota</taxon>
        <taxon>Neoptera</taxon>
        <taxon>Endopterygota</taxon>
        <taxon>Coleoptera</taxon>
        <taxon>Polyphaga</taxon>
        <taxon>Cucujiformia</taxon>
        <taxon>Coccinelloidea</taxon>
        <taxon>Coccinellidae</taxon>
        <taxon>Scymninae</taxon>
        <taxon>Scymnini</taxon>
        <taxon>Cryptolaemus</taxon>
    </lineage>
</organism>
<reference evidence="2 3" key="1">
    <citation type="journal article" date="2021" name="BMC Biol.">
        <title>Horizontally acquired antibacterial genes associated with adaptive radiation of ladybird beetles.</title>
        <authorList>
            <person name="Li H.S."/>
            <person name="Tang X.F."/>
            <person name="Huang Y.H."/>
            <person name="Xu Z.Y."/>
            <person name="Chen M.L."/>
            <person name="Du X.Y."/>
            <person name="Qiu B.Y."/>
            <person name="Chen P.T."/>
            <person name="Zhang W."/>
            <person name="Slipinski A."/>
            <person name="Escalona H.E."/>
            <person name="Waterhouse R.M."/>
            <person name="Zwick A."/>
            <person name="Pang H."/>
        </authorList>
    </citation>
    <scope>NUCLEOTIDE SEQUENCE [LARGE SCALE GENOMIC DNA]</scope>
    <source>
        <strain evidence="2">SYSU2018</strain>
    </source>
</reference>
<comment type="caution">
    <text evidence="2">The sequence shown here is derived from an EMBL/GenBank/DDBJ whole genome shotgun (WGS) entry which is preliminary data.</text>
</comment>
<gene>
    <name evidence="2" type="ORF">HHI36_009261</name>
</gene>
<dbReference type="Proteomes" id="UP001516400">
    <property type="component" value="Unassembled WGS sequence"/>
</dbReference>
<name>A0ABD2MVA8_9CUCU</name>
<evidence type="ECO:0000256" key="1">
    <source>
        <dbReference type="SAM" id="MobiDB-lite"/>
    </source>
</evidence>
<dbReference type="AlphaFoldDB" id="A0ABD2MVA8"/>
<feature type="region of interest" description="Disordered" evidence="1">
    <location>
        <begin position="103"/>
        <end position="139"/>
    </location>
</feature>